<dbReference type="Pfam" id="PF21760">
    <property type="entry name" value="SecD_1st"/>
    <property type="match status" value="1"/>
</dbReference>
<feature type="domain" description="PpiC" evidence="11">
    <location>
        <begin position="182"/>
        <end position="279"/>
    </location>
</feature>
<evidence type="ECO:0000256" key="3">
    <source>
        <dbReference type="ARBA" id="ARBA00022475"/>
    </source>
</evidence>
<dbReference type="GO" id="GO:0065002">
    <property type="term" value="P:intracellular protein transmembrane transport"/>
    <property type="evidence" value="ECO:0007669"/>
    <property type="project" value="UniProtKB-UniRule"/>
</dbReference>
<comment type="caution">
    <text evidence="12">The sequence shown here is derived from an EMBL/GenBank/DDBJ whole genome shotgun (WGS) entry which is preliminary data.</text>
</comment>
<dbReference type="HAMAP" id="MF_01463_B">
    <property type="entry name" value="SecD_B"/>
    <property type="match status" value="1"/>
</dbReference>
<dbReference type="Gene3D" id="3.30.70.3400">
    <property type="match status" value="1"/>
</dbReference>
<dbReference type="Gene3D" id="1.20.1640.10">
    <property type="entry name" value="Multidrug efflux transporter AcrB transmembrane domain"/>
    <property type="match status" value="1"/>
</dbReference>
<reference evidence="13" key="1">
    <citation type="submission" date="2017-09" db="EMBL/GenBank/DDBJ databases">
        <title>Depth-based differentiation of microbial function through sediment-hosted aquifers and enrichment of novel symbionts in the deep terrestrial subsurface.</title>
        <authorList>
            <person name="Probst A.J."/>
            <person name="Ladd B."/>
            <person name="Jarett J.K."/>
            <person name="Geller-Mcgrath D.E."/>
            <person name="Sieber C.M.K."/>
            <person name="Emerson J.B."/>
            <person name="Anantharaman K."/>
            <person name="Thomas B.C."/>
            <person name="Malmstrom R."/>
            <person name="Stieglmeier M."/>
            <person name="Klingl A."/>
            <person name="Woyke T."/>
            <person name="Ryan C.M."/>
            <person name="Banfield J.F."/>
        </authorList>
    </citation>
    <scope>NUCLEOTIDE SEQUENCE [LARGE SCALE GENOMIC DNA]</scope>
</reference>
<feature type="transmembrane region" description="Helical" evidence="9">
    <location>
        <begin position="662"/>
        <end position="685"/>
    </location>
</feature>
<dbReference type="InterPro" id="IPR055344">
    <property type="entry name" value="SecD_SecF_C_bact"/>
</dbReference>
<keyword evidence="10" id="KW-0413">Isomerase</keyword>
<keyword evidence="6 9" id="KW-1133">Transmembrane helix</keyword>
<sequence length="720" mass="78893">MKSFLKGSRRTLRGFWGVLLSLLLPATPRGRIRRAAFLIVLLLVFSSALSYPKWWNSSVDRINSWSEGTLGFNLQVPRFWEKPFMLGLDLQGGTHLVYVADMSNISASEQDASIAGVRDVIERRVNSFGVSEPLVQTNKSGDEWRLIVDLAGVSDISEAIRLIGETPILEFKEQNDEPPRALTAEEQADLEANNAAAKSKADDLLAQALSGSDFVALATENSDDLSTRGTGGDLDFQSKSGPYSELIDQLLSDDMVSEGQVVPRLLEDYRGYHIVRFEGQRESGQEMKASHILICYAGAARCESERSKDEALSLARELAGQATPDNFAQLAQDNSSDVGTAENGGDLDWFQPGTMVKPFEDATQALAVGEITAEPVETDFGFHVIYKTDARPIVEYHLRHIQVNEKTAADYVPPADQWKNTQLSGKQLKRSVVQFHPQTNEPQVALEFDPEGKDLFADITGRNVGRPVAIFLDGEAISVPTVNQVISGGEAVISGNFSIQEAKLLAQRLNAGALPVPIHLETQQSVGATLGNDSLYSSLRAGLIGFLIVVLFMLLYYRLPGLVAVVALGIYTAVNLAIYKLIPVTLTLSGFAGLILSLGMAVDANILIFERLKEELQRGRTLQSALEEGFRRAWPSIRDSNLTTLISCCILFYTSSSLIKGFAFTLGIGVLVSMFSAITVSRTLLRLVSGWRPFRSELLYLPGLNRGKLREDGPNRTETK</sequence>
<dbReference type="PANTHER" id="PTHR30081:SF1">
    <property type="entry name" value="PROTEIN TRANSLOCASE SUBUNIT SECD"/>
    <property type="match status" value="1"/>
</dbReference>
<evidence type="ECO:0000256" key="2">
    <source>
        <dbReference type="ARBA" id="ARBA00022448"/>
    </source>
</evidence>
<dbReference type="SUPFAM" id="SSF82866">
    <property type="entry name" value="Multidrug efflux transporter AcrB transmembrane domain"/>
    <property type="match status" value="1"/>
</dbReference>
<feature type="domain" description="PpiC" evidence="11">
    <location>
        <begin position="284"/>
        <end position="389"/>
    </location>
</feature>
<evidence type="ECO:0000256" key="7">
    <source>
        <dbReference type="ARBA" id="ARBA00023010"/>
    </source>
</evidence>
<evidence type="ECO:0000313" key="12">
    <source>
        <dbReference type="EMBL" id="PIY63293.1"/>
    </source>
</evidence>
<dbReference type="GO" id="GO:0006605">
    <property type="term" value="P:protein targeting"/>
    <property type="evidence" value="ECO:0007669"/>
    <property type="project" value="UniProtKB-UniRule"/>
</dbReference>
<dbReference type="Pfam" id="PF22599">
    <property type="entry name" value="SecDF_P1_head"/>
    <property type="match status" value="1"/>
</dbReference>
<dbReference type="GO" id="GO:0003755">
    <property type="term" value="F:peptidyl-prolyl cis-trans isomerase activity"/>
    <property type="evidence" value="ECO:0007669"/>
    <property type="project" value="UniProtKB-KW"/>
</dbReference>
<evidence type="ECO:0000256" key="9">
    <source>
        <dbReference type="HAMAP-Rule" id="MF_01463"/>
    </source>
</evidence>
<feature type="transmembrane region" description="Helical" evidence="9">
    <location>
        <begin position="588"/>
        <end position="609"/>
    </location>
</feature>
<name>A0A2M7QBY1_9BACT</name>
<dbReference type="InterPro" id="IPR054384">
    <property type="entry name" value="SecDF_P1_head"/>
</dbReference>
<dbReference type="Gene3D" id="3.30.1360.200">
    <property type="match status" value="1"/>
</dbReference>
<comment type="subcellular location">
    <subcellularLocation>
        <location evidence="1 9">Cell membrane</location>
        <topology evidence="1 9">Multi-pass membrane protein</topology>
    </subcellularLocation>
</comment>
<keyword evidence="8 9" id="KW-0472">Membrane</keyword>
<dbReference type="Pfam" id="PF13616">
    <property type="entry name" value="Rotamase_3"/>
    <property type="match status" value="1"/>
</dbReference>
<evidence type="ECO:0000259" key="11">
    <source>
        <dbReference type="PROSITE" id="PS50198"/>
    </source>
</evidence>
<keyword evidence="7 9" id="KW-0811">Translocation</keyword>
<dbReference type="Gene3D" id="3.10.50.40">
    <property type="match status" value="2"/>
</dbReference>
<dbReference type="InterPro" id="IPR048631">
    <property type="entry name" value="SecD_1st"/>
</dbReference>
<keyword evidence="4 9" id="KW-0812">Transmembrane</keyword>
<protein>
    <recommendedName>
        <fullName evidence="9">Protein translocase subunit SecD</fullName>
    </recommendedName>
</protein>
<dbReference type="NCBIfam" id="TIGR01129">
    <property type="entry name" value="secD"/>
    <property type="match status" value="1"/>
</dbReference>
<comment type="similarity">
    <text evidence="9">Belongs to the SecD/SecF family. SecD subfamily.</text>
</comment>
<dbReference type="InterPro" id="IPR004869">
    <property type="entry name" value="MMPL_dom"/>
</dbReference>
<gene>
    <name evidence="9 12" type="primary">secD</name>
    <name evidence="12" type="ORF">COY93_00635</name>
</gene>
<dbReference type="PANTHER" id="PTHR30081">
    <property type="entry name" value="PROTEIN-EXPORT MEMBRANE PROTEIN SEC"/>
    <property type="match status" value="1"/>
</dbReference>
<dbReference type="SUPFAM" id="SSF54534">
    <property type="entry name" value="FKBP-like"/>
    <property type="match status" value="2"/>
</dbReference>
<keyword evidence="5 9" id="KW-0653">Protein transport</keyword>
<dbReference type="FunFam" id="1.20.1640.10:FF:000004">
    <property type="entry name" value="Protein translocase subunit SecD"/>
    <property type="match status" value="1"/>
</dbReference>
<dbReference type="Pfam" id="PF03176">
    <property type="entry name" value="MMPL"/>
    <property type="match status" value="1"/>
</dbReference>
<comment type="function">
    <text evidence="9">Part of the Sec protein translocase complex. Interacts with the SecYEG preprotein conducting channel. SecDF uses the proton motive force (PMF) to complete protein translocation after the ATP-dependent function of SecA.</text>
</comment>
<evidence type="ECO:0000256" key="5">
    <source>
        <dbReference type="ARBA" id="ARBA00022927"/>
    </source>
</evidence>
<evidence type="ECO:0000256" key="6">
    <source>
        <dbReference type="ARBA" id="ARBA00022989"/>
    </source>
</evidence>
<dbReference type="AlphaFoldDB" id="A0A2M7QBY1"/>
<keyword evidence="10" id="KW-0697">Rotamase</keyword>
<evidence type="ECO:0000256" key="1">
    <source>
        <dbReference type="ARBA" id="ARBA00004651"/>
    </source>
</evidence>
<comment type="subunit">
    <text evidence="9">Forms a complex with SecF. Part of the essential Sec protein translocation apparatus which comprises SecA, SecYEG and auxiliary proteins SecDF. Other proteins may also be involved.</text>
</comment>
<proteinExistence type="inferred from homology"/>
<dbReference type="GO" id="GO:0005886">
    <property type="term" value="C:plasma membrane"/>
    <property type="evidence" value="ECO:0007669"/>
    <property type="project" value="UniProtKB-SubCell"/>
</dbReference>
<evidence type="ECO:0000256" key="8">
    <source>
        <dbReference type="ARBA" id="ARBA00023136"/>
    </source>
</evidence>
<evidence type="ECO:0000313" key="13">
    <source>
        <dbReference type="Proteomes" id="UP000230973"/>
    </source>
</evidence>
<keyword evidence="3 9" id="KW-1003">Cell membrane</keyword>
<dbReference type="InterPro" id="IPR046357">
    <property type="entry name" value="PPIase_dom_sf"/>
</dbReference>
<dbReference type="InterPro" id="IPR022813">
    <property type="entry name" value="SecD/SecF_arch_bac"/>
</dbReference>
<dbReference type="GO" id="GO:0043952">
    <property type="term" value="P:protein transport by the Sec complex"/>
    <property type="evidence" value="ECO:0007669"/>
    <property type="project" value="UniProtKB-UniRule"/>
</dbReference>
<accession>A0A2M7QBY1</accession>
<evidence type="ECO:0000256" key="10">
    <source>
        <dbReference type="PROSITE-ProRule" id="PRU00278"/>
    </source>
</evidence>
<evidence type="ECO:0000256" key="4">
    <source>
        <dbReference type="ARBA" id="ARBA00022692"/>
    </source>
</evidence>
<dbReference type="PROSITE" id="PS50198">
    <property type="entry name" value="PPIC_PPIASE_2"/>
    <property type="match status" value="2"/>
</dbReference>
<comment type="caution">
    <text evidence="9">Lacks conserved residue(s) required for the propagation of feature annotation.</text>
</comment>
<dbReference type="Proteomes" id="UP000230973">
    <property type="component" value="Unassembled WGS sequence"/>
</dbReference>
<keyword evidence="2 9" id="KW-0813">Transport</keyword>
<dbReference type="NCBIfam" id="TIGR00916">
    <property type="entry name" value="2A0604s01"/>
    <property type="match status" value="1"/>
</dbReference>
<dbReference type="InterPro" id="IPR000297">
    <property type="entry name" value="PPIase_PpiC"/>
</dbReference>
<dbReference type="EMBL" id="PFLC01000010">
    <property type="protein sequence ID" value="PIY63293.1"/>
    <property type="molecule type" value="Genomic_DNA"/>
</dbReference>
<organism evidence="12 13">
    <name type="scientific">Candidatus Uhrbacteria bacterium CG_4_10_14_0_8_um_filter_58_22</name>
    <dbReference type="NCBI Taxonomy" id="1975029"/>
    <lineage>
        <taxon>Bacteria</taxon>
        <taxon>Candidatus Uhriibacteriota</taxon>
    </lineage>
</organism>
<dbReference type="GO" id="GO:0015450">
    <property type="term" value="F:protein-transporting ATPase activity"/>
    <property type="evidence" value="ECO:0007669"/>
    <property type="project" value="InterPro"/>
</dbReference>
<dbReference type="InterPro" id="IPR005791">
    <property type="entry name" value="SecD"/>
</dbReference>